<proteinExistence type="predicted"/>
<evidence type="ECO:0000259" key="1">
    <source>
        <dbReference type="Pfam" id="PF09356"/>
    </source>
</evidence>
<feature type="domain" description="Bacteriophage phiJL001 Gp84 C-terminal" evidence="1">
    <location>
        <begin position="195"/>
        <end position="277"/>
    </location>
</feature>
<organism evidence="2 3">
    <name type="scientific">Meinhardsimonia xiamenensis</name>
    <dbReference type="NCBI Taxonomy" id="990712"/>
    <lineage>
        <taxon>Bacteria</taxon>
        <taxon>Pseudomonadati</taxon>
        <taxon>Pseudomonadota</taxon>
        <taxon>Alphaproteobacteria</taxon>
        <taxon>Rhodobacterales</taxon>
        <taxon>Paracoccaceae</taxon>
        <taxon>Meinhardsimonia</taxon>
    </lineage>
</organism>
<dbReference type="InterPro" id="IPR018964">
    <property type="entry name" value="Phage_phiJL001_Gp84_C"/>
</dbReference>
<sequence>MKALDAALQAHLEEGTTTLAWCWRITRADAQVFGFTDHDRVLSFDGTSFEPDSGFAASELRAGSDLAVDAQDAEGVLRSDVITETDILDGRWDNATVEVWRVNWQDVSQRVLMRLGSIGQVRRGRLAFVAEVRSLAHVLNQTVGRTYQLSCDAELGDARCGVNLEDPAFKGTGSVAEVLRDRAFSASGLSGFDAGWFSFGTVTWTSGANAGRRAEVSMHSVTSSGVTITLLEKPVRGIAPGDAFEIRAGCDKALGTCAAKFANALNFRGFPHIPGDDTVLRYARTGAGHDGSVL</sequence>
<dbReference type="EMBL" id="FNFV01000009">
    <property type="protein sequence ID" value="SDL04008.1"/>
    <property type="molecule type" value="Genomic_DNA"/>
</dbReference>
<dbReference type="OrthoDB" id="1633386at2"/>
<gene>
    <name evidence="2" type="ORF">SAMN05216257_10910</name>
</gene>
<dbReference type="Pfam" id="PF09931">
    <property type="entry name" value="Phage_phiJL001_Gp84_N"/>
    <property type="match status" value="1"/>
</dbReference>
<evidence type="ECO:0000313" key="3">
    <source>
        <dbReference type="Proteomes" id="UP000199328"/>
    </source>
</evidence>
<dbReference type="NCBIfam" id="TIGR02218">
    <property type="entry name" value="phg_TIGR02218"/>
    <property type="match status" value="1"/>
</dbReference>
<dbReference type="RefSeq" id="WP_092501192.1">
    <property type="nucleotide sequence ID" value="NZ_FNFV01000009.1"/>
</dbReference>
<accession>A0A1G9GTP6</accession>
<protein>
    <recommendedName>
        <fullName evidence="1">Bacteriophage phiJL001 Gp84 C-terminal domain-containing protein</fullName>
    </recommendedName>
</protein>
<dbReference type="Pfam" id="PF09356">
    <property type="entry name" value="Phage_BR0599"/>
    <property type="match status" value="1"/>
</dbReference>
<dbReference type="Proteomes" id="UP000199328">
    <property type="component" value="Unassembled WGS sequence"/>
</dbReference>
<keyword evidence="3" id="KW-1185">Reference proteome</keyword>
<reference evidence="3" key="1">
    <citation type="submission" date="2016-10" db="EMBL/GenBank/DDBJ databases">
        <authorList>
            <person name="Varghese N."/>
            <person name="Submissions S."/>
        </authorList>
    </citation>
    <scope>NUCLEOTIDE SEQUENCE [LARGE SCALE GENOMIC DNA]</scope>
    <source>
        <strain evidence="3">CGMCC 1.10789</strain>
    </source>
</reference>
<dbReference type="InterPro" id="IPR011928">
    <property type="entry name" value="Phage_phiJL001_Gp84"/>
</dbReference>
<name>A0A1G9GTP6_9RHOB</name>
<dbReference type="AlphaFoldDB" id="A0A1G9GTP6"/>
<evidence type="ECO:0000313" key="2">
    <source>
        <dbReference type="EMBL" id="SDL04008.1"/>
    </source>
</evidence>
<dbReference type="STRING" id="990712.SAMN05216257_10910"/>